<dbReference type="InterPro" id="IPR013766">
    <property type="entry name" value="Thioredoxin_domain"/>
</dbReference>
<dbReference type="PANTHER" id="PTHR42852">
    <property type="entry name" value="THIOL:DISULFIDE INTERCHANGE PROTEIN DSBE"/>
    <property type="match status" value="1"/>
</dbReference>
<dbReference type="InterPro" id="IPR036249">
    <property type="entry name" value="Thioredoxin-like_sf"/>
</dbReference>
<dbReference type="EMBL" id="CP119313">
    <property type="protein sequence ID" value="WEK19063.1"/>
    <property type="molecule type" value="Genomic_DNA"/>
</dbReference>
<feature type="chain" id="PRO_5042599119" evidence="5">
    <location>
        <begin position="20"/>
        <end position="380"/>
    </location>
</feature>
<dbReference type="InterPro" id="IPR025380">
    <property type="entry name" value="DUF4369"/>
</dbReference>
<accession>A0AAJ5W8D0</accession>
<evidence type="ECO:0000256" key="4">
    <source>
        <dbReference type="ARBA" id="ARBA00023284"/>
    </source>
</evidence>
<evidence type="ECO:0000313" key="7">
    <source>
        <dbReference type="EMBL" id="WEK19063.1"/>
    </source>
</evidence>
<dbReference type="PROSITE" id="PS00194">
    <property type="entry name" value="THIOREDOXIN_1"/>
    <property type="match status" value="1"/>
</dbReference>
<dbReference type="AlphaFoldDB" id="A0AAJ5W8D0"/>
<organism evidence="7 8">
    <name type="scientific">Candidatus Pedobacter colombiensis</name>
    <dbReference type="NCBI Taxonomy" id="3121371"/>
    <lineage>
        <taxon>Bacteria</taxon>
        <taxon>Pseudomonadati</taxon>
        <taxon>Bacteroidota</taxon>
        <taxon>Sphingobacteriia</taxon>
        <taxon>Sphingobacteriales</taxon>
        <taxon>Sphingobacteriaceae</taxon>
        <taxon>Pedobacter</taxon>
    </lineage>
</organism>
<evidence type="ECO:0000256" key="5">
    <source>
        <dbReference type="SAM" id="SignalP"/>
    </source>
</evidence>
<keyword evidence="5" id="KW-0732">Signal</keyword>
<sequence length="380" mass="41002">MKKITLIAACLLPAAAVMAQGKFTISGKVGNLGSPAKAYLMYGPRAKPVTDSVNIVGGKFAFTGSVEGPAQASIRIKHTAGAAQPGAAVDAMGFYIEPAVMQIVSTTDSVKHAVVKGSKLNDDNAKYKALTKSADDKGAALMAEYRSKSPEERKDEAYMKTVYSRDEAIRKELEELSKKFYAANLNSYVGLVAFKGTMDIDADLKGTETAFNKFSAAVKGTDLGKNISQEIESAKKTGVGQMAMDFTQNDVNDKPVKLSDFRGKYVLLDFWASWCGPCRGENPNVVKAYNAFKDKNFTVLGVSLDNPGKKDAWLAAIEKDGLTWTQLSDLKGWDNAASKMYGVRGIPANFLIDPSGKIIAKNVRGEELHKKLAEVLNKAK</sequence>
<dbReference type="SUPFAM" id="SSF52833">
    <property type="entry name" value="Thioredoxin-like"/>
    <property type="match status" value="1"/>
</dbReference>
<protein>
    <submittedName>
        <fullName evidence="7">TlpA disulfide reductase family protein</fullName>
    </submittedName>
</protein>
<dbReference type="InterPro" id="IPR050553">
    <property type="entry name" value="Thioredoxin_ResA/DsbE_sf"/>
</dbReference>
<keyword evidence="4" id="KW-0676">Redox-active center</keyword>
<name>A0AAJ5W8D0_9SPHI</name>
<proteinExistence type="predicted"/>
<feature type="signal peptide" evidence="5">
    <location>
        <begin position="1"/>
        <end position="19"/>
    </location>
</feature>
<dbReference type="GO" id="GO:0016491">
    <property type="term" value="F:oxidoreductase activity"/>
    <property type="evidence" value="ECO:0007669"/>
    <property type="project" value="InterPro"/>
</dbReference>
<comment type="subcellular location">
    <subcellularLocation>
        <location evidence="1">Cell envelope</location>
    </subcellularLocation>
</comment>
<dbReference type="Proteomes" id="UP001214530">
    <property type="component" value="Chromosome"/>
</dbReference>
<keyword evidence="2" id="KW-0201">Cytochrome c-type biogenesis</keyword>
<dbReference type="Gene3D" id="3.40.30.10">
    <property type="entry name" value="Glutaredoxin"/>
    <property type="match status" value="1"/>
</dbReference>
<dbReference type="CDD" id="cd02966">
    <property type="entry name" value="TlpA_like_family"/>
    <property type="match status" value="1"/>
</dbReference>
<feature type="domain" description="Thioredoxin" evidence="6">
    <location>
        <begin position="237"/>
        <end position="380"/>
    </location>
</feature>
<evidence type="ECO:0000256" key="3">
    <source>
        <dbReference type="ARBA" id="ARBA00023157"/>
    </source>
</evidence>
<keyword evidence="3" id="KW-1015">Disulfide bond</keyword>
<dbReference type="Pfam" id="PF14289">
    <property type="entry name" value="DUF4369"/>
    <property type="match status" value="1"/>
</dbReference>
<gene>
    <name evidence="7" type="ORF">P0Y49_20000</name>
</gene>
<dbReference type="InterPro" id="IPR017937">
    <property type="entry name" value="Thioredoxin_CS"/>
</dbReference>
<evidence type="ECO:0000313" key="8">
    <source>
        <dbReference type="Proteomes" id="UP001214530"/>
    </source>
</evidence>
<evidence type="ECO:0000256" key="2">
    <source>
        <dbReference type="ARBA" id="ARBA00022748"/>
    </source>
</evidence>
<dbReference type="InterPro" id="IPR000866">
    <property type="entry name" value="AhpC/TSA"/>
</dbReference>
<dbReference type="GO" id="GO:0017004">
    <property type="term" value="P:cytochrome complex assembly"/>
    <property type="evidence" value="ECO:0007669"/>
    <property type="project" value="UniProtKB-KW"/>
</dbReference>
<dbReference type="PANTHER" id="PTHR42852:SF6">
    <property type="entry name" value="THIOL:DISULFIDE INTERCHANGE PROTEIN DSBE"/>
    <property type="match status" value="1"/>
</dbReference>
<dbReference type="GO" id="GO:0030313">
    <property type="term" value="C:cell envelope"/>
    <property type="evidence" value="ECO:0007669"/>
    <property type="project" value="UniProtKB-SubCell"/>
</dbReference>
<evidence type="ECO:0000259" key="6">
    <source>
        <dbReference type="PROSITE" id="PS51352"/>
    </source>
</evidence>
<dbReference type="Pfam" id="PF00578">
    <property type="entry name" value="AhpC-TSA"/>
    <property type="match status" value="1"/>
</dbReference>
<reference evidence="7" key="1">
    <citation type="submission" date="2023-03" db="EMBL/GenBank/DDBJ databases">
        <title>Andean soil-derived lignocellulolytic bacterial consortium as a source of novel taxa and putative plastic-active enzymes.</title>
        <authorList>
            <person name="Diaz-Garcia L."/>
            <person name="Chuvochina M."/>
            <person name="Feuerriegel G."/>
            <person name="Bunk B."/>
            <person name="Sproer C."/>
            <person name="Streit W.R."/>
            <person name="Rodriguez L.M."/>
            <person name="Overmann J."/>
            <person name="Jimenez D.J."/>
        </authorList>
    </citation>
    <scope>NUCLEOTIDE SEQUENCE</scope>
    <source>
        <strain evidence="7">MAG 3858</strain>
    </source>
</reference>
<dbReference type="GO" id="GO:0016209">
    <property type="term" value="F:antioxidant activity"/>
    <property type="evidence" value="ECO:0007669"/>
    <property type="project" value="InterPro"/>
</dbReference>
<dbReference type="PROSITE" id="PS51352">
    <property type="entry name" value="THIOREDOXIN_2"/>
    <property type="match status" value="1"/>
</dbReference>
<evidence type="ECO:0000256" key="1">
    <source>
        <dbReference type="ARBA" id="ARBA00004196"/>
    </source>
</evidence>